<reference evidence="1" key="2">
    <citation type="submission" date="2019-01" db="UniProtKB">
        <authorList>
            <consortium name="EnsemblPlants"/>
        </authorList>
    </citation>
    <scope>IDENTIFICATION</scope>
    <source>
        <strain evidence="1">cv. Heinz 1706</strain>
    </source>
</reference>
<protein>
    <submittedName>
        <fullName evidence="1">Uncharacterized protein</fullName>
    </submittedName>
</protein>
<organism evidence="1">
    <name type="scientific">Solanum lycopersicum</name>
    <name type="common">Tomato</name>
    <name type="synonym">Lycopersicon esculentum</name>
    <dbReference type="NCBI Taxonomy" id="4081"/>
    <lineage>
        <taxon>Eukaryota</taxon>
        <taxon>Viridiplantae</taxon>
        <taxon>Streptophyta</taxon>
        <taxon>Embryophyta</taxon>
        <taxon>Tracheophyta</taxon>
        <taxon>Spermatophyta</taxon>
        <taxon>Magnoliopsida</taxon>
        <taxon>eudicotyledons</taxon>
        <taxon>Gunneridae</taxon>
        <taxon>Pentapetalae</taxon>
        <taxon>asterids</taxon>
        <taxon>lamiids</taxon>
        <taxon>Solanales</taxon>
        <taxon>Solanaceae</taxon>
        <taxon>Solanoideae</taxon>
        <taxon>Solaneae</taxon>
        <taxon>Solanum</taxon>
        <taxon>Solanum subgen. Lycopersicon</taxon>
    </lineage>
</organism>
<name>A0A3Q7IDQ3_SOLLC</name>
<evidence type="ECO:0000313" key="1">
    <source>
        <dbReference type="EnsemblPlants" id="Solyc08g005755.1.1"/>
    </source>
</evidence>
<dbReference type="InParanoid" id="A0A3Q7IDQ3"/>
<keyword evidence="2" id="KW-1185">Reference proteome</keyword>
<reference evidence="1" key="1">
    <citation type="journal article" date="2012" name="Nature">
        <title>The tomato genome sequence provides insights into fleshy fruit evolution.</title>
        <authorList>
            <consortium name="Tomato Genome Consortium"/>
        </authorList>
    </citation>
    <scope>NUCLEOTIDE SEQUENCE [LARGE SCALE GENOMIC DNA]</scope>
    <source>
        <strain evidence="1">cv. Heinz 1706</strain>
    </source>
</reference>
<sequence length="78" mass="8654">MIKKLKDHMNEDYIESATDLIVIKGRPNNRSGEVIFGEVPKVVSLISFGVPIKNENGEKGILIAISLPPLCYEKISRS</sequence>
<evidence type="ECO:0000313" key="2">
    <source>
        <dbReference type="Proteomes" id="UP000004994"/>
    </source>
</evidence>
<accession>A0A3Q7IDQ3</accession>
<dbReference type="AlphaFoldDB" id="A0A3Q7IDQ3"/>
<dbReference type="EnsemblPlants" id="Solyc08g005755.1.1">
    <property type="protein sequence ID" value="Solyc08g005755.1.1"/>
    <property type="gene ID" value="Solyc08g005755.1"/>
</dbReference>
<proteinExistence type="predicted"/>
<dbReference type="Gramene" id="Solyc08g005755.1.1">
    <property type="protein sequence ID" value="Solyc08g005755.1.1"/>
    <property type="gene ID" value="Solyc08g005755.1"/>
</dbReference>
<dbReference type="Proteomes" id="UP000004994">
    <property type="component" value="Chromosome 8"/>
</dbReference>